<keyword evidence="1" id="KW-1133">Transmembrane helix</keyword>
<organism evidence="3">
    <name type="scientific">mine drainage metagenome</name>
    <dbReference type="NCBI Taxonomy" id="410659"/>
    <lineage>
        <taxon>unclassified sequences</taxon>
        <taxon>metagenomes</taxon>
        <taxon>ecological metagenomes</taxon>
    </lineage>
</organism>
<proteinExistence type="predicted"/>
<evidence type="ECO:0000313" key="3">
    <source>
        <dbReference type="EMBL" id="OIQ90777.1"/>
    </source>
</evidence>
<dbReference type="AlphaFoldDB" id="A0A1J5R4C5"/>
<feature type="transmembrane region" description="Helical" evidence="1">
    <location>
        <begin position="12"/>
        <end position="37"/>
    </location>
</feature>
<keyword evidence="1" id="KW-0812">Transmembrane</keyword>
<feature type="domain" description="SHOCT" evidence="2">
    <location>
        <begin position="54"/>
        <end position="80"/>
    </location>
</feature>
<sequence length="82" mass="9492">MWGYMGNYDGGWGWMGFGMIGMSLFWILLVVAIVGLVRGTWRSGPPIERRQEKTALDILKERYAHGEIEKEEFAQKRRDLAD</sequence>
<evidence type="ECO:0000259" key="2">
    <source>
        <dbReference type="Pfam" id="PF09851"/>
    </source>
</evidence>
<dbReference type="InterPro" id="IPR018649">
    <property type="entry name" value="SHOCT"/>
</dbReference>
<evidence type="ECO:0000256" key="1">
    <source>
        <dbReference type="SAM" id="Phobius"/>
    </source>
</evidence>
<comment type="caution">
    <text evidence="3">The sequence shown here is derived from an EMBL/GenBank/DDBJ whole genome shotgun (WGS) entry which is preliminary data.</text>
</comment>
<protein>
    <recommendedName>
        <fullName evidence="2">SHOCT domain-containing protein</fullName>
    </recommendedName>
</protein>
<reference evidence="3" key="1">
    <citation type="submission" date="2016-10" db="EMBL/GenBank/DDBJ databases">
        <title>Sequence of Gallionella enrichment culture.</title>
        <authorList>
            <person name="Poehlein A."/>
            <person name="Muehling M."/>
            <person name="Daniel R."/>
        </authorList>
    </citation>
    <scope>NUCLEOTIDE SEQUENCE</scope>
</reference>
<name>A0A1J5R4C5_9ZZZZ</name>
<dbReference type="EMBL" id="MLJW01000280">
    <property type="protein sequence ID" value="OIQ90777.1"/>
    <property type="molecule type" value="Genomic_DNA"/>
</dbReference>
<accession>A0A1J5R4C5</accession>
<keyword evidence="1" id="KW-0472">Membrane</keyword>
<dbReference type="Pfam" id="PF09851">
    <property type="entry name" value="SHOCT"/>
    <property type="match status" value="1"/>
</dbReference>
<gene>
    <name evidence="3" type="ORF">GALL_273180</name>
</gene>